<proteinExistence type="predicted"/>
<reference evidence="1 2" key="1">
    <citation type="submission" date="2013-01" db="EMBL/GenBank/DDBJ databases">
        <authorList>
            <person name="Harkins D.M."/>
            <person name="Durkin A.S."/>
            <person name="Brinkac L.M."/>
            <person name="Haft D.H."/>
            <person name="Selengut J.D."/>
            <person name="Sanka R."/>
            <person name="DePew J."/>
            <person name="Purushe J."/>
            <person name="Matthias M.A."/>
            <person name="Vinetz J.M."/>
            <person name="Sutton G.G."/>
            <person name="Nierman W.C."/>
            <person name="Fouts D.E."/>
        </authorList>
    </citation>
    <scope>NUCLEOTIDE SEQUENCE [LARGE SCALE GENOMIC DNA]</scope>
    <source>
        <strain evidence="1 2">HAI1536</strain>
    </source>
</reference>
<protein>
    <submittedName>
        <fullName evidence="1">Uncharacterized protein</fullName>
    </submittedName>
</protein>
<evidence type="ECO:0000313" key="2">
    <source>
        <dbReference type="Proteomes" id="UP000012112"/>
    </source>
</evidence>
<dbReference type="AlphaFoldDB" id="M6V6Y0"/>
<accession>M6V6Y0</accession>
<dbReference type="Proteomes" id="UP000012112">
    <property type="component" value="Unassembled WGS sequence"/>
</dbReference>
<sequence>MDSIKCNKNIDKGTEVDLILCEKKEQNLFYRIFSSVEVVSKRI</sequence>
<name>M6V6Y0_9LEPT</name>
<evidence type="ECO:0000313" key="1">
    <source>
        <dbReference type="EMBL" id="EMO52630.1"/>
    </source>
</evidence>
<dbReference type="EMBL" id="AKWD02000054">
    <property type="protein sequence ID" value="EMO52630.1"/>
    <property type="molecule type" value="Genomic_DNA"/>
</dbReference>
<gene>
    <name evidence="1" type="ORF">LEP1GSC172_3356</name>
</gene>
<organism evidence="1 2">
    <name type="scientific">Leptospira noguchii</name>
    <dbReference type="NCBI Taxonomy" id="28182"/>
    <lineage>
        <taxon>Bacteria</taxon>
        <taxon>Pseudomonadati</taxon>
        <taxon>Spirochaetota</taxon>
        <taxon>Spirochaetia</taxon>
        <taxon>Leptospirales</taxon>
        <taxon>Leptospiraceae</taxon>
        <taxon>Leptospira</taxon>
    </lineage>
</organism>
<comment type="caution">
    <text evidence="1">The sequence shown here is derived from an EMBL/GenBank/DDBJ whole genome shotgun (WGS) entry which is preliminary data.</text>
</comment>
<dbReference type="RefSeq" id="WP_002179564.1">
    <property type="nucleotide sequence ID" value="NZ_AKWD02000054.1"/>
</dbReference>